<dbReference type="InParanoid" id="F0YN02"/>
<dbReference type="EMBL" id="GL833169">
    <property type="protein sequence ID" value="EGB03519.1"/>
    <property type="molecule type" value="Genomic_DNA"/>
</dbReference>
<evidence type="ECO:0000313" key="3">
    <source>
        <dbReference type="Proteomes" id="UP000002729"/>
    </source>
</evidence>
<dbReference type="OrthoDB" id="10677216at2759"/>
<dbReference type="GeneID" id="20226522"/>
<evidence type="ECO:0000313" key="2">
    <source>
        <dbReference type="EMBL" id="EGB03519.1"/>
    </source>
</evidence>
<dbReference type="KEGG" id="aaf:AURANDRAFT_67954"/>
<keyword evidence="1" id="KW-1133">Transmembrane helix</keyword>
<protein>
    <recommendedName>
        <fullName evidence="4">Amine oxidase</fullName>
    </recommendedName>
</protein>
<organism evidence="3">
    <name type="scientific">Aureococcus anophagefferens</name>
    <name type="common">Harmful bloom alga</name>
    <dbReference type="NCBI Taxonomy" id="44056"/>
    <lineage>
        <taxon>Eukaryota</taxon>
        <taxon>Sar</taxon>
        <taxon>Stramenopiles</taxon>
        <taxon>Ochrophyta</taxon>
        <taxon>Pelagophyceae</taxon>
        <taxon>Pelagomonadales</taxon>
        <taxon>Pelagomonadaceae</taxon>
        <taxon>Aureococcus</taxon>
    </lineage>
</organism>
<keyword evidence="3" id="KW-1185">Reference proteome</keyword>
<reference evidence="2 3" key="1">
    <citation type="journal article" date="2011" name="Proc. Natl. Acad. Sci. U.S.A.">
        <title>Niche of harmful alga Aureococcus anophagefferens revealed through ecogenomics.</title>
        <authorList>
            <person name="Gobler C.J."/>
            <person name="Berry D.L."/>
            <person name="Dyhrman S.T."/>
            <person name="Wilhelm S.W."/>
            <person name="Salamov A."/>
            <person name="Lobanov A.V."/>
            <person name="Zhang Y."/>
            <person name="Collier J.L."/>
            <person name="Wurch L.L."/>
            <person name="Kustka A.B."/>
            <person name="Dill B.D."/>
            <person name="Shah M."/>
            <person name="VerBerkmoes N.C."/>
            <person name="Kuo A."/>
            <person name="Terry A."/>
            <person name="Pangilinan J."/>
            <person name="Lindquist E.A."/>
            <person name="Lucas S."/>
            <person name="Paulsen I.T."/>
            <person name="Hattenrath-Lehmann T.K."/>
            <person name="Talmage S.C."/>
            <person name="Walker E.A."/>
            <person name="Koch F."/>
            <person name="Burson A.M."/>
            <person name="Marcoval M.A."/>
            <person name="Tang Y.Z."/>
            <person name="Lecleir G.R."/>
            <person name="Coyne K.J."/>
            <person name="Berg G.M."/>
            <person name="Bertrand E.M."/>
            <person name="Saito M.A."/>
            <person name="Gladyshev V.N."/>
            <person name="Grigoriev I.V."/>
        </authorList>
    </citation>
    <scope>NUCLEOTIDE SEQUENCE [LARGE SCALE GENOMIC DNA]</scope>
    <source>
        <strain evidence="3">CCMP 1984</strain>
    </source>
</reference>
<name>F0YN02_AURAN</name>
<evidence type="ECO:0000256" key="1">
    <source>
        <dbReference type="SAM" id="Phobius"/>
    </source>
</evidence>
<sequence>MVGRRAVALTLAGSAGALIVDDPKWKPGTFPLTKDVMLEDTWGYVDSDKYLPLNHKGHEFVNAHCGENADFEDNIPLKDYGRLSTVNWYPDTQRFRDFKGAVRRIDMVPENAASYIRGSSHAKNMDFETKQKIYGDEHISLRNCRIKTPEDGGAWHVQRVGPYRSHGNYDWWQMGWQDVAFFSEALAKHPEGIDVNKYILAPVDKHGTHIGHPPLHIHHIHLVAQDGIRPRNQLRVYCHPGPKYFGSNIDNVLKQKNCYNSSLFFEQHGDYQCEPEDDGTSCFSQGDENTMRRISEPLDIEGDLNDVRPPNSEEIEWYYQVAMHWTPLDRTVDATSMVTIMAPGESIPSDQLSRVGTFPTPTDRPTFIWYTGHMWADGELVRNKLHAHNMVFESSQFYAATPGDLGLEKEKFYPSSGKATQTHYTKDDLGFEDNDALITYMQDHMKVAQTTWDSKCGTINPNSKIDACRRRRPYMVSAAVYDGEETEFDTIAGKMSFSFDRRPKTYSRPWVFKKGEQFVVTGFSRPLDRPPKPDKPTDIPSHIPGHVTWGFWHKRHGWFHSYFSRVICNQHSIFFDAGTEYGIGDMVGILASVVFNDGLPSNNNLRYYGSFAPLVLLIAIGSSGTYVATKKKND</sequence>
<dbReference type="AlphaFoldDB" id="F0YN02"/>
<dbReference type="Proteomes" id="UP000002729">
    <property type="component" value="Unassembled WGS sequence"/>
</dbReference>
<feature type="transmembrane region" description="Helical" evidence="1">
    <location>
        <begin position="607"/>
        <end position="628"/>
    </location>
</feature>
<evidence type="ECO:0008006" key="4">
    <source>
        <dbReference type="Google" id="ProtNLM"/>
    </source>
</evidence>
<keyword evidence="1" id="KW-0472">Membrane</keyword>
<dbReference type="RefSeq" id="XP_009041786.1">
    <property type="nucleotide sequence ID" value="XM_009043538.1"/>
</dbReference>
<proteinExistence type="predicted"/>
<accession>F0YN02</accession>
<keyword evidence="1" id="KW-0812">Transmembrane</keyword>
<gene>
    <name evidence="2" type="ORF">AURANDRAFT_67954</name>
</gene>